<dbReference type="InterPro" id="IPR016035">
    <property type="entry name" value="Acyl_Trfase/lysoPLipase"/>
</dbReference>
<feature type="short sequence motif" description="DGA/G" evidence="2">
    <location>
        <begin position="200"/>
        <end position="202"/>
    </location>
</feature>
<keyword evidence="1 2" id="KW-0443">Lipid metabolism</keyword>
<protein>
    <submittedName>
        <fullName evidence="4">Patatin-like phospholipase family protein</fullName>
    </submittedName>
</protein>
<evidence type="ECO:0000313" key="4">
    <source>
        <dbReference type="EMBL" id="MFC3450180.1"/>
    </source>
</evidence>
<comment type="caution">
    <text evidence="2">Lacks conserved residue(s) required for the propagation of feature annotation.</text>
</comment>
<dbReference type="PROSITE" id="PS51635">
    <property type="entry name" value="PNPLA"/>
    <property type="match status" value="1"/>
</dbReference>
<gene>
    <name evidence="4" type="ORF">ACFOSH_12135</name>
</gene>
<feature type="short sequence motif" description="GXSXG" evidence="2">
    <location>
        <begin position="45"/>
        <end position="49"/>
    </location>
</feature>
<comment type="caution">
    <text evidence="4">The sequence shown here is derived from an EMBL/GenBank/DDBJ whole genome shotgun (WGS) entry which is preliminary data.</text>
</comment>
<accession>A0ABV7NV98</accession>
<name>A0ABV7NV98_9PSEU</name>
<evidence type="ECO:0000256" key="1">
    <source>
        <dbReference type="ARBA" id="ARBA00023098"/>
    </source>
</evidence>
<sequence>MTRHSARALVLGCGGTLGFAWTAAVLDALHNRAGWDPREADVLVGTSAGAEAVAMLGAGIPAKAILDAVAGSPGGDAVVAAHVRRAPHRLPPVPSPRWPAAGLVRAALSRDVDTLAGLAGLLPQGRGDAGWLRELGDALAPGGWVPHPATWLMAADLTGKRIALGSPDAPPARLGEAIAASWAIPGWFPPSVVDGRPLLDGGTISPTSADLLLTRDIGEVVLIAPMSSEGGAPARGPARLERLLRTAMTRRVDDEARRLRAAGVRVVRLEPGPADLAAMGANFMDGRRREHVLATALRTAPGLVAAAFEREGVRA</sequence>
<proteinExistence type="predicted"/>
<keyword evidence="2" id="KW-0378">Hydrolase</keyword>
<evidence type="ECO:0000256" key="2">
    <source>
        <dbReference type="PROSITE-ProRule" id="PRU01161"/>
    </source>
</evidence>
<keyword evidence="2" id="KW-0442">Lipid degradation</keyword>
<dbReference type="InterPro" id="IPR002641">
    <property type="entry name" value="PNPLA_dom"/>
</dbReference>
<feature type="domain" description="PNPLA" evidence="3">
    <location>
        <begin position="9"/>
        <end position="213"/>
    </location>
</feature>
<dbReference type="Proteomes" id="UP001595645">
    <property type="component" value="Unassembled WGS sequence"/>
</dbReference>
<feature type="active site" description="Nucleophile" evidence="2">
    <location>
        <position position="47"/>
    </location>
</feature>
<dbReference type="EMBL" id="JBHRWK010000015">
    <property type="protein sequence ID" value="MFC3450180.1"/>
    <property type="molecule type" value="Genomic_DNA"/>
</dbReference>
<reference evidence="5" key="1">
    <citation type="journal article" date="2019" name="Int. J. Syst. Evol. Microbiol.">
        <title>The Global Catalogue of Microorganisms (GCM) 10K type strain sequencing project: providing services to taxonomists for standard genome sequencing and annotation.</title>
        <authorList>
            <consortium name="The Broad Institute Genomics Platform"/>
            <consortium name="The Broad Institute Genome Sequencing Center for Infectious Disease"/>
            <person name="Wu L."/>
            <person name="Ma J."/>
        </authorList>
    </citation>
    <scope>NUCLEOTIDE SEQUENCE [LARGE SCALE GENOMIC DNA]</scope>
    <source>
        <strain evidence="5">CGMCC 4.7676</strain>
    </source>
</reference>
<organism evidence="4 5">
    <name type="scientific">Amycolatopsis speibonae</name>
    <dbReference type="NCBI Taxonomy" id="1450224"/>
    <lineage>
        <taxon>Bacteria</taxon>
        <taxon>Bacillati</taxon>
        <taxon>Actinomycetota</taxon>
        <taxon>Actinomycetes</taxon>
        <taxon>Pseudonocardiales</taxon>
        <taxon>Pseudonocardiaceae</taxon>
        <taxon>Amycolatopsis</taxon>
    </lineage>
</organism>
<dbReference type="SUPFAM" id="SSF52151">
    <property type="entry name" value="FabD/lysophospholipase-like"/>
    <property type="match status" value="1"/>
</dbReference>
<feature type="active site" description="Proton acceptor" evidence="2">
    <location>
        <position position="200"/>
    </location>
</feature>
<keyword evidence="5" id="KW-1185">Reference proteome</keyword>
<dbReference type="Gene3D" id="3.40.1090.10">
    <property type="entry name" value="Cytosolic phospholipase A2 catalytic domain"/>
    <property type="match status" value="2"/>
</dbReference>
<dbReference type="RefSeq" id="WP_378238888.1">
    <property type="nucleotide sequence ID" value="NZ_JBHRWK010000015.1"/>
</dbReference>
<evidence type="ECO:0000259" key="3">
    <source>
        <dbReference type="PROSITE" id="PS51635"/>
    </source>
</evidence>
<evidence type="ECO:0000313" key="5">
    <source>
        <dbReference type="Proteomes" id="UP001595645"/>
    </source>
</evidence>
<dbReference type="Pfam" id="PF01734">
    <property type="entry name" value="Patatin"/>
    <property type="match status" value="1"/>
</dbReference>